<comment type="caution">
    <text evidence="5">The sequence shown here is derived from an EMBL/GenBank/DDBJ whole genome shotgun (WGS) entry which is preliminary data.</text>
</comment>
<dbReference type="NCBIfam" id="TIGR04183">
    <property type="entry name" value="Por_Secre_tail"/>
    <property type="match status" value="1"/>
</dbReference>
<evidence type="ECO:0000256" key="1">
    <source>
        <dbReference type="ARBA" id="ARBA00022729"/>
    </source>
</evidence>
<feature type="domain" description="M23ase beta-sheet core" evidence="3">
    <location>
        <begin position="150"/>
        <end position="241"/>
    </location>
</feature>
<protein>
    <recommendedName>
        <fullName evidence="7">Por secretion system C-terminal sorting domain-containing protein</fullName>
    </recommendedName>
</protein>
<dbReference type="Proteomes" id="UP001500433">
    <property type="component" value="Unassembled WGS sequence"/>
</dbReference>
<dbReference type="InterPro" id="IPR016047">
    <property type="entry name" value="M23ase_b-sheet_dom"/>
</dbReference>
<keyword evidence="6" id="KW-1185">Reference proteome</keyword>
<sequence length="464" mass="52156">MKTQKNPQVLMLLFLIGIQLSSGQSLIANGGEYPHNTNNVNCLNDFQRNEIKQLLTTNVITLKKQGKLKTISKRTSSANFIWPVKQADGFAYSDVWAISNYVDHNSNYPDLLTDYNCGTRTYDTNSGYNHQGIDIFTWPFSWKMVDDNQAEIIAAEGGLIIGKIDGNFDRSCELNNNQWNAIYLQHTDGSIGWYGHMKNGSLTPKGIGETVTQGEFLGVIGSSGNSTGPHLHFEVYEDNTYTQLIDPYSGTCNALNGTSWWQTQKPYLNTNINAVLTHSAVPGFNTCPTTETTNISNYFNIGDTIYFAVYLRDQVSGTSMNLKIIQPNNIPLYDWDNNLNNDFSASYWFWNVPINTAGEWKWQVTYNGQTETHSFNVGTLSKNKVEENLVSVYPNPFSDELLISTNHSIKKGVLFNALGKPVLNIENFNTKLESINTSNLANGLYFLNLKMNNNTEKNIKIIKN</sequence>
<evidence type="ECO:0008006" key="7">
    <source>
        <dbReference type="Google" id="ProtNLM"/>
    </source>
</evidence>
<accession>A0ABP9F027</accession>
<dbReference type="Gene3D" id="2.70.70.10">
    <property type="entry name" value="Glucose Permease (Domain IIA)"/>
    <property type="match status" value="1"/>
</dbReference>
<gene>
    <name evidence="5" type="ORF">GCM10023311_14060</name>
</gene>
<organism evidence="5 6">
    <name type="scientific">Flaviramulus aquimarinus</name>
    <dbReference type="NCBI Taxonomy" id="1170456"/>
    <lineage>
        <taxon>Bacteria</taxon>
        <taxon>Pseudomonadati</taxon>
        <taxon>Bacteroidota</taxon>
        <taxon>Flavobacteriia</taxon>
        <taxon>Flavobacteriales</taxon>
        <taxon>Flavobacteriaceae</taxon>
        <taxon>Flaviramulus</taxon>
    </lineage>
</organism>
<dbReference type="SUPFAM" id="SSF51261">
    <property type="entry name" value="Duplicated hybrid motif"/>
    <property type="match status" value="1"/>
</dbReference>
<dbReference type="PANTHER" id="PTHR21666">
    <property type="entry name" value="PEPTIDASE-RELATED"/>
    <property type="match status" value="1"/>
</dbReference>
<dbReference type="PANTHER" id="PTHR21666:SF270">
    <property type="entry name" value="MUREIN HYDROLASE ACTIVATOR ENVC"/>
    <property type="match status" value="1"/>
</dbReference>
<reference evidence="6" key="1">
    <citation type="journal article" date="2019" name="Int. J. Syst. Evol. Microbiol.">
        <title>The Global Catalogue of Microorganisms (GCM) 10K type strain sequencing project: providing services to taxonomists for standard genome sequencing and annotation.</title>
        <authorList>
            <consortium name="The Broad Institute Genomics Platform"/>
            <consortium name="The Broad Institute Genome Sequencing Center for Infectious Disease"/>
            <person name="Wu L."/>
            <person name="Ma J."/>
        </authorList>
    </citation>
    <scope>NUCLEOTIDE SEQUENCE [LARGE SCALE GENOMIC DNA]</scope>
    <source>
        <strain evidence="6">JCM 18274</strain>
    </source>
</reference>
<dbReference type="RefSeq" id="WP_345273388.1">
    <property type="nucleotide sequence ID" value="NZ_BAABJH010000001.1"/>
</dbReference>
<dbReference type="Pfam" id="PF01551">
    <property type="entry name" value="Peptidase_M23"/>
    <property type="match status" value="1"/>
</dbReference>
<proteinExistence type="predicted"/>
<evidence type="ECO:0000259" key="4">
    <source>
        <dbReference type="Pfam" id="PF18962"/>
    </source>
</evidence>
<evidence type="ECO:0000313" key="6">
    <source>
        <dbReference type="Proteomes" id="UP001500433"/>
    </source>
</evidence>
<feature type="domain" description="Secretion system C-terminal sorting" evidence="4">
    <location>
        <begin position="392"/>
        <end position="459"/>
    </location>
</feature>
<name>A0ABP9F027_9FLAO</name>
<dbReference type="Pfam" id="PF18962">
    <property type="entry name" value="Por_Secre_tail"/>
    <property type="match status" value="1"/>
</dbReference>
<feature type="signal peptide" evidence="2">
    <location>
        <begin position="1"/>
        <end position="27"/>
    </location>
</feature>
<keyword evidence="1 2" id="KW-0732">Signal</keyword>
<dbReference type="InterPro" id="IPR050570">
    <property type="entry name" value="Cell_wall_metabolism_enzyme"/>
</dbReference>
<dbReference type="EMBL" id="BAABJH010000001">
    <property type="protein sequence ID" value="GAA4890947.1"/>
    <property type="molecule type" value="Genomic_DNA"/>
</dbReference>
<feature type="chain" id="PRO_5045789288" description="Por secretion system C-terminal sorting domain-containing protein" evidence="2">
    <location>
        <begin position="28"/>
        <end position="464"/>
    </location>
</feature>
<evidence type="ECO:0000313" key="5">
    <source>
        <dbReference type="EMBL" id="GAA4890947.1"/>
    </source>
</evidence>
<dbReference type="InterPro" id="IPR026444">
    <property type="entry name" value="Secre_tail"/>
</dbReference>
<dbReference type="InterPro" id="IPR011055">
    <property type="entry name" value="Dup_hybrid_motif"/>
</dbReference>
<evidence type="ECO:0000259" key="3">
    <source>
        <dbReference type="Pfam" id="PF01551"/>
    </source>
</evidence>
<evidence type="ECO:0000256" key="2">
    <source>
        <dbReference type="SAM" id="SignalP"/>
    </source>
</evidence>
<dbReference type="CDD" id="cd12797">
    <property type="entry name" value="M23_peptidase"/>
    <property type="match status" value="1"/>
</dbReference>